<dbReference type="KEGG" id="nfn:NFRAN_0202"/>
<dbReference type="Proteomes" id="UP000294299">
    <property type="component" value="Chromosome NFRAN"/>
</dbReference>
<dbReference type="AlphaFoldDB" id="A0A484I5Y6"/>
<proteinExistence type="predicted"/>
<accession>A0A484I5Y6</accession>
<reference evidence="1 2" key="1">
    <citation type="submission" date="2019-02" db="EMBL/GenBank/DDBJ databases">
        <authorList>
            <person name="Lehtovirta-Morley E L."/>
        </authorList>
    </citation>
    <scope>NUCLEOTIDE SEQUENCE [LARGE SCALE GENOMIC DNA]</scope>
    <source>
        <strain evidence="1">NFRAN1</strain>
    </source>
</reference>
<sequence length="53" mass="6140">MRMRSSSRYLNLTLASNTTKKLLLNFIKNYDTKIGSNELKLTVLIVRRLKGLL</sequence>
<keyword evidence="2" id="KW-1185">Reference proteome</keyword>
<name>A0A484I5Y6_9ARCH</name>
<evidence type="ECO:0000313" key="2">
    <source>
        <dbReference type="Proteomes" id="UP000294299"/>
    </source>
</evidence>
<gene>
    <name evidence="1" type="ORF">NFRAN_0202</name>
</gene>
<evidence type="ECO:0000313" key="1">
    <source>
        <dbReference type="EMBL" id="VFJ12523.1"/>
    </source>
</evidence>
<protein>
    <submittedName>
        <fullName evidence="1">Uncharacterized protein</fullName>
    </submittedName>
</protein>
<dbReference type="EMBL" id="LR216287">
    <property type="protein sequence ID" value="VFJ12523.1"/>
    <property type="molecule type" value="Genomic_DNA"/>
</dbReference>
<organism evidence="1 2">
    <name type="scientific">Candidatus Nitrosocosmicus franklandianus</name>
    <dbReference type="NCBI Taxonomy" id="1798806"/>
    <lineage>
        <taxon>Archaea</taxon>
        <taxon>Nitrososphaerota</taxon>
        <taxon>Nitrososphaeria</taxon>
        <taxon>Nitrososphaerales</taxon>
        <taxon>Nitrososphaeraceae</taxon>
        <taxon>Candidatus Nitrosocosmicus</taxon>
    </lineage>
</organism>